<dbReference type="InterPro" id="IPR039499">
    <property type="entry name" value="LURA1/LRA25"/>
</dbReference>
<dbReference type="AlphaFoldDB" id="A0A1B0CBC8"/>
<dbReference type="EnsemblMetazoa" id="LLOJ001427-RA">
    <property type="protein sequence ID" value="LLOJ001427-PA"/>
    <property type="gene ID" value="LLOJ001427"/>
</dbReference>
<protein>
    <submittedName>
        <fullName evidence="3">Uncharacterized protein</fullName>
    </submittedName>
</protein>
<feature type="compositionally biased region" description="Low complexity" evidence="2">
    <location>
        <begin position="129"/>
        <end position="140"/>
    </location>
</feature>
<dbReference type="Pfam" id="PF14854">
    <property type="entry name" value="LURAP"/>
    <property type="match status" value="1"/>
</dbReference>
<evidence type="ECO:0000256" key="2">
    <source>
        <dbReference type="SAM" id="MobiDB-lite"/>
    </source>
</evidence>
<dbReference type="VEuPathDB" id="VectorBase:LLONM1_008857"/>
<name>A0A1B0CBC8_LUTLO</name>
<dbReference type="PANTHER" id="PTHR46949:SF1">
    <property type="entry name" value="AT07979P2"/>
    <property type="match status" value="1"/>
</dbReference>
<comment type="similarity">
    <text evidence="1">Belongs to the FAM89 family.</text>
</comment>
<dbReference type="EMBL" id="AJWK01005048">
    <property type="status" value="NOT_ANNOTATED_CDS"/>
    <property type="molecule type" value="Genomic_DNA"/>
</dbReference>
<sequence>MSLPGLPPLPKSLSGFDLTAAQQRLYQNECLGGGLKATSTSTRGTPTTATSTPNSNNPSLGDDSTSGAAQHLDISPVDSRKSTLDTQLDILRREMIDLRQLDLSLLSQLWALNKSIQEFRTMLQEEETLSPLSQSPSPSEGNSLTSEDDDDDDDLDGNNGQIVPESVHEPAVPRMRVAPPPPPPLNRKPPSRPV</sequence>
<dbReference type="RefSeq" id="XP_055680668.1">
    <property type="nucleotide sequence ID" value="XM_055824693.1"/>
</dbReference>
<proteinExistence type="inferred from homology"/>
<dbReference type="VEuPathDB" id="VectorBase:LLOJ001427"/>
<feature type="compositionally biased region" description="Acidic residues" evidence="2">
    <location>
        <begin position="146"/>
        <end position="156"/>
    </location>
</feature>
<accession>A0A1B0CBC8</accession>
<dbReference type="Proteomes" id="UP000092461">
    <property type="component" value="Unassembled WGS sequence"/>
</dbReference>
<organism evidence="3 4">
    <name type="scientific">Lutzomyia longipalpis</name>
    <name type="common">Sand fly</name>
    <dbReference type="NCBI Taxonomy" id="7200"/>
    <lineage>
        <taxon>Eukaryota</taxon>
        <taxon>Metazoa</taxon>
        <taxon>Ecdysozoa</taxon>
        <taxon>Arthropoda</taxon>
        <taxon>Hexapoda</taxon>
        <taxon>Insecta</taxon>
        <taxon>Pterygota</taxon>
        <taxon>Neoptera</taxon>
        <taxon>Endopterygota</taxon>
        <taxon>Diptera</taxon>
        <taxon>Nematocera</taxon>
        <taxon>Psychodoidea</taxon>
        <taxon>Psychodidae</taxon>
        <taxon>Lutzomyia</taxon>
        <taxon>Lutzomyia</taxon>
    </lineage>
</organism>
<dbReference type="EMBL" id="AJWK01005046">
    <property type="status" value="NOT_ANNOTATED_CDS"/>
    <property type="molecule type" value="Genomic_DNA"/>
</dbReference>
<evidence type="ECO:0000313" key="4">
    <source>
        <dbReference type="Proteomes" id="UP000092461"/>
    </source>
</evidence>
<dbReference type="PANTHER" id="PTHR46949">
    <property type="entry name" value="LEUCINE REPEAT ADAPTER PROTEIN 25"/>
    <property type="match status" value="1"/>
</dbReference>
<feature type="region of interest" description="Disordered" evidence="2">
    <location>
        <begin position="37"/>
        <end position="78"/>
    </location>
</feature>
<reference evidence="3" key="1">
    <citation type="submission" date="2020-05" db="UniProtKB">
        <authorList>
            <consortium name="EnsemblMetazoa"/>
        </authorList>
    </citation>
    <scope>IDENTIFICATION</scope>
    <source>
        <strain evidence="3">Jacobina</strain>
    </source>
</reference>
<feature type="compositionally biased region" description="Pro residues" evidence="2">
    <location>
        <begin position="178"/>
        <end position="194"/>
    </location>
</feature>
<keyword evidence="4" id="KW-1185">Reference proteome</keyword>
<feature type="region of interest" description="Disordered" evidence="2">
    <location>
        <begin position="126"/>
        <end position="194"/>
    </location>
</feature>
<evidence type="ECO:0000256" key="1">
    <source>
        <dbReference type="ARBA" id="ARBA00038125"/>
    </source>
</evidence>
<feature type="compositionally biased region" description="Low complexity" evidence="2">
    <location>
        <begin position="38"/>
        <end position="59"/>
    </location>
</feature>
<dbReference type="EMBL" id="AJWK01005047">
    <property type="status" value="NOT_ANNOTATED_CDS"/>
    <property type="molecule type" value="Genomic_DNA"/>
</dbReference>
<evidence type="ECO:0000313" key="3">
    <source>
        <dbReference type="EnsemblMetazoa" id="LLOJ001427-PA"/>
    </source>
</evidence>
<dbReference type="GeneID" id="129788536"/>